<gene>
    <name evidence="1" type="ORF">OEZ85_001221</name>
</gene>
<reference evidence="1 2" key="1">
    <citation type="submission" date="2023-05" db="EMBL/GenBank/DDBJ databases">
        <title>A 100% complete, gapless, phased diploid assembly of the Scenedesmus obliquus UTEX 3031 genome.</title>
        <authorList>
            <person name="Biondi T.C."/>
            <person name="Hanschen E.R."/>
            <person name="Kwon T."/>
            <person name="Eng W."/>
            <person name="Kruse C.P.S."/>
            <person name="Koehler S.I."/>
            <person name="Kunde Y."/>
            <person name="Gleasner C.D."/>
            <person name="You Mak K.T."/>
            <person name="Polle J."/>
            <person name="Hovde B.T."/>
            <person name="Starkenburg S.R."/>
        </authorList>
    </citation>
    <scope>NUCLEOTIDE SEQUENCE [LARGE SCALE GENOMIC DNA]</scope>
    <source>
        <strain evidence="1 2">DOE0152z</strain>
    </source>
</reference>
<dbReference type="EMBL" id="CP126222">
    <property type="protein sequence ID" value="WIA22830.1"/>
    <property type="molecule type" value="Genomic_DNA"/>
</dbReference>
<dbReference type="Proteomes" id="UP001244341">
    <property type="component" value="Chromosome 15b"/>
</dbReference>
<keyword evidence="2" id="KW-1185">Reference proteome</keyword>
<proteinExistence type="predicted"/>
<sequence length="66" mass="7395">MLQECSTDAVRYLHILRACHPLVALLCPTAWHRSALSCAWSVIGVSLANTCSRTPRTWAERSKVQQ</sequence>
<evidence type="ECO:0000313" key="1">
    <source>
        <dbReference type="EMBL" id="WIA22830.1"/>
    </source>
</evidence>
<name>A0ABY8UNG9_TETOB</name>
<accession>A0ABY8UNG9</accession>
<protein>
    <submittedName>
        <fullName evidence="1">Uncharacterized protein</fullName>
    </submittedName>
</protein>
<organism evidence="1 2">
    <name type="scientific">Tetradesmus obliquus</name>
    <name type="common">Green alga</name>
    <name type="synonym">Acutodesmus obliquus</name>
    <dbReference type="NCBI Taxonomy" id="3088"/>
    <lineage>
        <taxon>Eukaryota</taxon>
        <taxon>Viridiplantae</taxon>
        <taxon>Chlorophyta</taxon>
        <taxon>core chlorophytes</taxon>
        <taxon>Chlorophyceae</taxon>
        <taxon>CS clade</taxon>
        <taxon>Sphaeropleales</taxon>
        <taxon>Scenedesmaceae</taxon>
        <taxon>Tetradesmus</taxon>
    </lineage>
</organism>
<evidence type="ECO:0000313" key="2">
    <source>
        <dbReference type="Proteomes" id="UP001244341"/>
    </source>
</evidence>